<proteinExistence type="predicted"/>
<dbReference type="FunFam" id="3.40.50.300:FF:000011">
    <property type="entry name" value="Putative ABC transporter ATP-binding component"/>
    <property type="match status" value="1"/>
</dbReference>
<dbReference type="Gene3D" id="3.40.50.300">
    <property type="entry name" value="P-loop containing nucleotide triphosphate hydrolases"/>
    <property type="match status" value="2"/>
</dbReference>
<feature type="compositionally biased region" description="Basic residues" evidence="4">
    <location>
        <begin position="378"/>
        <end position="390"/>
    </location>
</feature>
<gene>
    <name evidence="6" type="ORF">PROFUN_15629</name>
</gene>
<dbReference type="GO" id="GO:0016887">
    <property type="term" value="F:ATP hydrolysis activity"/>
    <property type="evidence" value="ECO:0007669"/>
    <property type="project" value="InterPro"/>
</dbReference>
<feature type="region of interest" description="Disordered" evidence="4">
    <location>
        <begin position="803"/>
        <end position="852"/>
    </location>
</feature>
<dbReference type="SMART" id="SM00382">
    <property type="entry name" value="AAA"/>
    <property type="match status" value="2"/>
</dbReference>
<feature type="region of interest" description="Disordered" evidence="4">
    <location>
        <begin position="23"/>
        <end position="515"/>
    </location>
</feature>
<dbReference type="STRING" id="1890364.A0A2P6MVF1"/>
<dbReference type="PROSITE" id="PS50893">
    <property type="entry name" value="ABC_TRANSPORTER_2"/>
    <property type="match status" value="2"/>
</dbReference>
<keyword evidence="2" id="KW-0547">Nucleotide-binding</keyword>
<name>A0A2P6MVF1_9EUKA</name>
<dbReference type="Proteomes" id="UP000241769">
    <property type="component" value="Unassembled WGS sequence"/>
</dbReference>
<keyword evidence="7" id="KW-1185">Reference proteome</keyword>
<dbReference type="InterPro" id="IPR003439">
    <property type="entry name" value="ABC_transporter-like_ATP-bd"/>
</dbReference>
<evidence type="ECO:0000256" key="4">
    <source>
        <dbReference type="SAM" id="MobiDB-lite"/>
    </source>
</evidence>
<feature type="compositionally biased region" description="Basic and acidic residues" evidence="4">
    <location>
        <begin position="803"/>
        <end position="836"/>
    </location>
</feature>
<feature type="compositionally biased region" description="Basic and acidic residues" evidence="4">
    <location>
        <begin position="165"/>
        <end position="174"/>
    </location>
</feature>
<feature type="compositionally biased region" description="Acidic residues" evidence="4">
    <location>
        <begin position="320"/>
        <end position="337"/>
    </location>
</feature>
<dbReference type="CDD" id="cd03221">
    <property type="entry name" value="ABCF_EF-3"/>
    <property type="match status" value="2"/>
</dbReference>
<dbReference type="EMBL" id="MDYQ01000371">
    <property type="protein sequence ID" value="PRP75663.1"/>
    <property type="molecule type" value="Genomic_DNA"/>
</dbReference>
<feature type="compositionally biased region" description="Basic and acidic residues" evidence="4">
    <location>
        <begin position="146"/>
        <end position="156"/>
    </location>
</feature>
<feature type="compositionally biased region" description="Basic residues" evidence="4">
    <location>
        <begin position="240"/>
        <end position="250"/>
    </location>
</feature>
<evidence type="ECO:0000313" key="7">
    <source>
        <dbReference type="Proteomes" id="UP000241769"/>
    </source>
</evidence>
<feature type="domain" description="ABC transporter" evidence="5">
    <location>
        <begin position="881"/>
        <end position="1115"/>
    </location>
</feature>
<feature type="region of interest" description="Disordered" evidence="4">
    <location>
        <begin position="1114"/>
        <end position="1144"/>
    </location>
</feature>
<dbReference type="PROSITE" id="PS00211">
    <property type="entry name" value="ABC_TRANSPORTER_1"/>
    <property type="match status" value="1"/>
</dbReference>
<evidence type="ECO:0000256" key="1">
    <source>
        <dbReference type="ARBA" id="ARBA00022737"/>
    </source>
</evidence>
<dbReference type="InterPro" id="IPR027417">
    <property type="entry name" value="P-loop_NTPase"/>
</dbReference>
<sequence>MEFTYFHRLGSKDATQCNTIIQNNDLENSEGKFLDRDWKRPEANRSKMARKKGQRLGEDSDDETPVPVPKGGKGKKGQKLDPEDEVDSPPVQKAKGKKDVEEKKGKKNEKIEEDSEEESVPQPKNNKAKGKKGKKGGKLDSDDEETTHKSPEDEVPKANAGKGGKGKDKQKLILEEEGTEDEEDIPQPAQKGKAGKKAAKGKNNKKSVEEEDEVRTGLLIEPDQSLQDEEEIPQPVQKGKAAKGGKAKNKKLADEDEESGEDVPQPVQKGKAGKGKKNKKLADEDEEGTDREKLSEEELPQPVQKGKGKKGGKGKGKKEEEEDPEPVEIEEEEEEELPVSVQKGKGQKGGKGKEEVTIPQKEELKERQEELPQPVQKGKGKAKKNKKKGKKGQDDSDDDELPKGKKGGKPSVFSSLVAEEEEEEEEDDEEEEARKAEEERKREEEEREREEERQRKEEEERKKEEERLLKEEEEQQKKLAEEDEKAKEQRREELKKKKEEDKKAKKEKKKNKGKGVAAVEAEVNEEEVLLDAAVTEDRKGSESMSKDIKIEKFDISYPGKILFKNATLDLAHGRKYGLVAPNGVGKSTLLKAIAVREGEFIGIPAHFDIHYVEQEVLADDTPAITKVIQADEERTRLLALEKTLMEGKFDDEKAGQKLQEIHSRLDQIEAYSAEARASAILTGLQFTEEMKTMATKDFSGGWRMRISLARALFKRPTLLLLDEPTNHLDLLAVIWLETYLLKWKNTLLIVSHDQDFLNTVSTDIIHIYQQKLSYYRGNYDHFKHAFDAKVSLARKEYDNQQKALKAEKQKKAKKDEKTTTNKKAAEKVLRNRDKKNSKSNAKGKKNDDDDDARSELLEAVPRDYNVIFEFPDPEALSIPIIQVNNASFGYTPDKILFRDLEFGVDQESRIALVGPNGAGKSTLLKVPPMFTFIPSHLPQLLMGELEPTTGTVQKNRKLEIGKFSQHFVDVLDMSVNPVQYLARKYPLLTEEHDWEQKLRRTIGRFGLTGKTQIQEISSLSGGQKSRVVFADICMSNPHLLFLDEPTNHLDIESVDALAEALNEFKGGLILVSHDARLIRELDCTVWVVADNTVIIYDGGFDDYRDELRTQFEERLEREDEERRQKEESRRVKREEEMQARADRK</sequence>
<dbReference type="InParanoid" id="A0A2P6MVF1"/>
<feature type="domain" description="ABC transporter" evidence="5">
    <location>
        <begin position="548"/>
        <end position="794"/>
    </location>
</feature>
<keyword evidence="3" id="KW-0067">ATP-binding</keyword>
<dbReference type="AlphaFoldDB" id="A0A2P6MVF1"/>
<feature type="compositionally biased region" description="Acidic residues" evidence="4">
    <location>
        <begin position="418"/>
        <end position="431"/>
    </location>
</feature>
<feature type="compositionally biased region" description="Basic residues" evidence="4">
    <location>
        <begin position="193"/>
        <end position="205"/>
    </location>
</feature>
<feature type="compositionally biased region" description="Basic residues" evidence="4">
    <location>
        <begin position="126"/>
        <end position="136"/>
    </location>
</feature>
<dbReference type="InterPro" id="IPR017871">
    <property type="entry name" value="ABC_transporter-like_CS"/>
</dbReference>
<dbReference type="InterPro" id="IPR003593">
    <property type="entry name" value="AAA+_ATPase"/>
</dbReference>
<dbReference type="SUPFAM" id="SSF52540">
    <property type="entry name" value="P-loop containing nucleoside triphosphate hydrolases"/>
    <property type="match status" value="2"/>
</dbReference>
<comment type="caution">
    <text evidence="6">The sequence shown here is derived from an EMBL/GenBank/DDBJ whole genome shotgun (WGS) entry which is preliminary data.</text>
</comment>
<evidence type="ECO:0000313" key="6">
    <source>
        <dbReference type="EMBL" id="PRP75663.1"/>
    </source>
</evidence>
<evidence type="ECO:0000256" key="2">
    <source>
        <dbReference type="ARBA" id="ARBA00022741"/>
    </source>
</evidence>
<dbReference type="Pfam" id="PF00005">
    <property type="entry name" value="ABC_tran"/>
    <property type="match status" value="2"/>
</dbReference>
<feature type="compositionally biased region" description="Basic and acidic residues" evidence="4">
    <location>
        <begin position="351"/>
        <end position="370"/>
    </location>
</feature>
<accession>A0A2P6MVF1</accession>
<dbReference type="FunFam" id="3.40.50.300:FF:000104">
    <property type="entry name" value="ATP-binding cassette sub-family F member 3"/>
    <property type="match status" value="1"/>
</dbReference>
<feature type="compositionally biased region" description="Basic and acidic residues" evidence="4">
    <location>
        <begin position="97"/>
        <end position="110"/>
    </location>
</feature>
<dbReference type="InterPro" id="IPR050611">
    <property type="entry name" value="ABCF"/>
</dbReference>
<dbReference type="GO" id="GO:0005524">
    <property type="term" value="F:ATP binding"/>
    <property type="evidence" value="ECO:0007669"/>
    <property type="project" value="UniProtKB-KW"/>
</dbReference>
<reference evidence="6 7" key="1">
    <citation type="journal article" date="2018" name="Genome Biol. Evol.">
        <title>Multiple Roots of Fruiting Body Formation in Amoebozoa.</title>
        <authorList>
            <person name="Hillmann F."/>
            <person name="Forbes G."/>
            <person name="Novohradska S."/>
            <person name="Ferling I."/>
            <person name="Riege K."/>
            <person name="Groth M."/>
            <person name="Westermann M."/>
            <person name="Marz M."/>
            <person name="Spaller T."/>
            <person name="Winckler T."/>
            <person name="Schaap P."/>
            <person name="Glockner G."/>
        </authorList>
    </citation>
    <scope>NUCLEOTIDE SEQUENCE [LARGE SCALE GENOMIC DNA]</scope>
    <source>
        <strain evidence="6 7">Jena</strain>
    </source>
</reference>
<dbReference type="OrthoDB" id="2110130at2759"/>
<feature type="compositionally biased region" description="Basic and acidic residues" evidence="4">
    <location>
        <begin position="29"/>
        <end position="45"/>
    </location>
</feature>
<protein>
    <recommendedName>
        <fullName evidence="5">ABC transporter domain-containing protein</fullName>
    </recommendedName>
</protein>
<organism evidence="6 7">
    <name type="scientific">Planoprotostelium fungivorum</name>
    <dbReference type="NCBI Taxonomy" id="1890364"/>
    <lineage>
        <taxon>Eukaryota</taxon>
        <taxon>Amoebozoa</taxon>
        <taxon>Evosea</taxon>
        <taxon>Variosea</taxon>
        <taxon>Cavosteliida</taxon>
        <taxon>Cavosteliaceae</taxon>
        <taxon>Planoprotostelium</taxon>
    </lineage>
</organism>
<feature type="compositionally biased region" description="Acidic residues" evidence="4">
    <location>
        <begin position="175"/>
        <end position="185"/>
    </location>
</feature>
<feature type="compositionally biased region" description="Basic and acidic residues" evidence="4">
    <location>
        <begin position="432"/>
        <end position="504"/>
    </location>
</feature>
<keyword evidence="1" id="KW-0677">Repeat</keyword>
<dbReference type="PANTHER" id="PTHR19211">
    <property type="entry name" value="ATP-BINDING TRANSPORT PROTEIN-RELATED"/>
    <property type="match status" value="1"/>
</dbReference>
<dbReference type="PANTHER" id="PTHR19211:SF14">
    <property type="entry name" value="ATP-BINDING CASSETTE SUB-FAMILY F MEMBER 1"/>
    <property type="match status" value="1"/>
</dbReference>
<evidence type="ECO:0000256" key="3">
    <source>
        <dbReference type="ARBA" id="ARBA00022840"/>
    </source>
</evidence>
<feature type="compositionally biased region" description="Basic residues" evidence="4">
    <location>
        <begin position="306"/>
        <end position="316"/>
    </location>
</feature>
<evidence type="ECO:0000259" key="5">
    <source>
        <dbReference type="PROSITE" id="PS50893"/>
    </source>
</evidence>